<organism evidence="2">
    <name type="scientific">Gordonia sp. MP11Mi</name>
    <dbReference type="NCBI Taxonomy" id="3022769"/>
    <lineage>
        <taxon>Bacteria</taxon>
        <taxon>Bacillati</taxon>
        <taxon>Actinomycetota</taxon>
        <taxon>Actinomycetes</taxon>
        <taxon>Mycobacteriales</taxon>
        <taxon>Gordoniaceae</taxon>
        <taxon>Gordonia</taxon>
    </lineage>
</organism>
<dbReference type="SUPFAM" id="SSF52096">
    <property type="entry name" value="ClpP/crotonase"/>
    <property type="match status" value="1"/>
</dbReference>
<gene>
    <name evidence="2" type="primary">paaF_1</name>
    <name evidence="2" type="ORF">MP11Mi_08150</name>
</gene>
<dbReference type="InterPro" id="IPR001753">
    <property type="entry name" value="Enoyl-CoA_hydra/iso"/>
</dbReference>
<dbReference type="NCBIfam" id="NF004840">
    <property type="entry name" value="PRK06190.1"/>
    <property type="match status" value="1"/>
</dbReference>
<dbReference type="AlphaFoldDB" id="A0AA97GT37"/>
<dbReference type="EMBL" id="CP128986">
    <property type="protein sequence ID" value="WOC11738.1"/>
    <property type="molecule type" value="Genomic_DNA"/>
</dbReference>
<dbReference type="RefSeq" id="WP_420041022.1">
    <property type="nucleotide sequence ID" value="NZ_CP128986.1"/>
</dbReference>
<dbReference type="EC" id="4.2.1.17" evidence="2"/>
<dbReference type="Gene3D" id="3.90.226.10">
    <property type="entry name" value="2-enoyl-CoA Hydratase, Chain A, domain 1"/>
    <property type="match status" value="1"/>
</dbReference>
<name>A0AA97GT37_9ACTN</name>
<dbReference type="CDD" id="cd06558">
    <property type="entry name" value="crotonase-like"/>
    <property type="match status" value="1"/>
</dbReference>
<dbReference type="GO" id="GO:0004300">
    <property type="term" value="F:enoyl-CoA hydratase activity"/>
    <property type="evidence" value="ECO:0007669"/>
    <property type="project" value="UniProtKB-EC"/>
</dbReference>
<proteinExistence type="inferred from homology"/>
<dbReference type="PANTHER" id="PTHR43802">
    <property type="entry name" value="ENOYL-COA HYDRATASE"/>
    <property type="match status" value="1"/>
</dbReference>
<comment type="similarity">
    <text evidence="1">Belongs to the enoyl-CoA hydratase/isomerase family.</text>
</comment>
<sequence length="257" mass="27106">MALVQERHGRVLVLRLNRPEARNSLTSALIGEIQQAQAAAGEDDSVDAVVLTGTDPAFCAGLDLAELGGTGENLMAAADPEIPPGHPWKPLSKPVIGAINGAAVTGGLELALGCDFLIASEKARFADTHARFGLAPSWGMTARLPALVGRAFALRMSLSGDFVDAQTALRAGLVTEVVSHETLLDRALEVASTIAGNDQAGVRTLLASYRRAESHLLDPALAVEQATSDEWKKTFDPAVVADRRSSVIGRGRDQVRR</sequence>
<accession>A0AA97GT37</accession>
<dbReference type="InterPro" id="IPR029045">
    <property type="entry name" value="ClpP/crotonase-like_dom_sf"/>
</dbReference>
<evidence type="ECO:0000313" key="2">
    <source>
        <dbReference type="EMBL" id="WOC11738.1"/>
    </source>
</evidence>
<keyword evidence="2" id="KW-0456">Lyase</keyword>
<protein>
    <submittedName>
        <fullName evidence="2">2,3-dehydroadipyl-CoA hydratase</fullName>
        <ecNumber evidence="2">4.2.1.17</ecNumber>
    </submittedName>
</protein>
<reference evidence="2" key="1">
    <citation type="submission" date="2023-06" db="EMBL/GenBank/DDBJ databases">
        <title>Gordonia sp. nov. and Pseudochrobactrum sp. nov., two species isolated from the burying beetle Nicrophorus vespilloides.</title>
        <authorList>
            <person name="Poehlein A."/>
            <person name="Guzman J."/>
            <person name="Daniel R."/>
            <person name="Vilcinskas A."/>
        </authorList>
    </citation>
    <scope>NUCLEOTIDE SEQUENCE</scope>
    <source>
        <strain evidence="2">MP11Mi</strain>
    </source>
</reference>
<evidence type="ECO:0000256" key="1">
    <source>
        <dbReference type="ARBA" id="ARBA00005254"/>
    </source>
</evidence>
<dbReference type="Pfam" id="PF00378">
    <property type="entry name" value="ECH_1"/>
    <property type="match status" value="1"/>
</dbReference>
<dbReference type="PANTHER" id="PTHR43802:SF1">
    <property type="entry name" value="IP11341P-RELATED"/>
    <property type="match status" value="1"/>
</dbReference>